<reference evidence="9" key="1">
    <citation type="journal article" date="2015" name="Proc. Natl. Acad. Sci. U.S.A.">
        <title>Genome sequencing of adzuki bean (Vigna angularis) provides insight into high starch and low fat accumulation and domestication.</title>
        <authorList>
            <person name="Yang K."/>
            <person name="Tian Z."/>
            <person name="Chen C."/>
            <person name="Luo L."/>
            <person name="Zhao B."/>
            <person name="Wang Z."/>
            <person name="Yu L."/>
            <person name="Li Y."/>
            <person name="Sun Y."/>
            <person name="Li W."/>
            <person name="Chen Y."/>
            <person name="Li Y."/>
            <person name="Zhang Y."/>
            <person name="Ai D."/>
            <person name="Zhao J."/>
            <person name="Shang C."/>
            <person name="Ma Y."/>
            <person name="Wu B."/>
            <person name="Wang M."/>
            <person name="Gao L."/>
            <person name="Sun D."/>
            <person name="Zhang P."/>
            <person name="Guo F."/>
            <person name="Wang W."/>
            <person name="Li Y."/>
            <person name="Wang J."/>
            <person name="Varshney R.K."/>
            <person name="Wang J."/>
            <person name="Ling H.Q."/>
            <person name="Wan P."/>
        </authorList>
    </citation>
    <scope>NUCLEOTIDE SEQUENCE</scope>
    <source>
        <strain evidence="9">cv. Jingnong 6</strain>
    </source>
</reference>
<dbReference type="Gramene" id="KOM43278">
    <property type="protein sequence ID" value="KOM43278"/>
    <property type="gene ID" value="LR48_Vigan05g088200"/>
</dbReference>
<evidence type="ECO:0000313" key="9">
    <source>
        <dbReference type="Proteomes" id="UP000053144"/>
    </source>
</evidence>
<dbReference type="PANTHER" id="PTHR12914">
    <property type="entry name" value="PARTNER OF SLD5"/>
    <property type="match status" value="1"/>
</dbReference>
<feature type="domain" description="GINS subunit" evidence="6">
    <location>
        <begin position="51"/>
        <end position="134"/>
    </location>
</feature>
<dbReference type="GO" id="GO:0000811">
    <property type="term" value="C:GINS complex"/>
    <property type="evidence" value="ECO:0007669"/>
    <property type="project" value="InterPro"/>
</dbReference>
<dbReference type="InterPro" id="IPR056783">
    <property type="entry name" value="PSF1_C"/>
</dbReference>
<keyword evidence="4" id="KW-0539">Nucleus</keyword>
<dbReference type="SUPFAM" id="SSF158573">
    <property type="entry name" value="GINS helical bundle-like"/>
    <property type="match status" value="1"/>
</dbReference>
<evidence type="ECO:0000256" key="2">
    <source>
        <dbReference type="ARBA" id="ARBA00006677"/>
    </source>
</evidence>
<dbReference type="Proteomes" id="UP000053144">
    <property type="component" value="Chromosome 5"/>
</dbReference>
<dbReference type="PANTHER" id="PTHR12914:SF2">
    <property type="entry name" value="DNA REPLICATION COMPLEX GINS PROTEIN PSF1"/>
    <property type="match status" value="1"/>
</dbReference>
<keyword evidence="3" id="KW-0235">DNA replication</keyword>
<dbReference type="InterPro" id="IPR005339">
    <property type="entry name" value="GINS_Psf1"/>
</dbReference>
<dbReference type="STRING" id="3914.A0A0L9UKJ0"/>
<accession>A0A0L9UKJ0</accession>
<dbReference type="Pfam" id="PF24997">
    <property type="entry name" value="PSF1_C"/>
    <property type="match status" value="1"/>
</dbReference>
<evidence type="ECO:0000256" key="3">
    <source>
        <dbReference type="ARBA" id="ARBA00022705"/>
    </source>
</evidence>
<sequence length="205" mass="23591">MYGKTACQLVKEFASGDKGQLVSFNSDLFQQVVAECSQHLLELQSLIRKMEEERLDIQTVRNADYYGALIHHLTLVRNKRCLMAYVYNRAEIIRNLLWKIGHVLPQEIEEKLSHAEGEYFKKHSAALKYYMSKVMVDLTVDMIPPKDPYIKVRVLDDIGDGILLSDDKTANFACHSMHLLKRTDAEQFISRVKCLAPKDLDSIMI</sequence>
<evidence type="ECO:0000259" key="6">
    <source>
        <dbReference type="Pfam" id="PF05916"/>
    </source>
</evidence>
<organism evidence="8 9">
    <name type="scientific">Phaseolus angularis</name>
    <name type="common">Azuki bean</name>
    <name type="synonym">Vigna angularis</name>
    <dbReference type="NCBI Taxonomy" id="3914"/>
    <lineage>
        <taxon>Eukaryota</taxon>
        <taxon>Viridiplantae</taxon>
        <taxon>Streptophyta</taxon>
        <taxon>Embryophyta</taxon>
        <taxon>Tracheophyta</taxon>
        <taxon>Spermatophyta</taxon>
        <taxon>Magnoliopsida</taxon>
        <taxon>eudicotyledons</taxon>
        <taxon>Gunneridae</taxon>
        <taxon>Pentapetalae</taxon>
        <taxon>rosids</taxon>
        <taxon>fabids</taxon>
        <taxon>Fabales</taxon>
        <taxon>Fabaceae</taxon>
        <taxon>Papilionoideae</taxon>
        <taxon>50 kb inversion clade</taxon>
        <taxon>NPAAA clade</taxon>
        <taxon>indigoferoid/millettioid clade</taxon>
        <taxon>Phaseoleae</taxon>
        <taxon>Vigna</taxon>
    </lineage>
</organism>
<dbReference type="Pfam" id="PF05916">
    <property type="entry name" value="Sld5"/>
    <property type="match status" value="1"/>
</dbReference>
<dbReference type="InterPro" id="IPR021151">
    <property type="entry name" value="GINS_A"/>
</dbReference>
<evidence type="ECO:0000256" key="5">
    <source>
        <dbReference type="SAM" id="Coils"/>
    </source>
</evidence>
<dbReference type="Gene3D" id="1.20.58.1030">
    <property type="match status" value="1"/>
</dbReference>
<evidence type="ECO:0000256" key="4">
    <source>
        <dbReference type="ARBA" id="ARBA00023242"/>
    </source>
</evidence>
<dbReference type="CDD" id="cd11710">
    <property type="entry name" value="GINS_A_psf1"/>
    <property type="match status" value="1"/>
</dbReference>
<dbReference type="InterPro" id="IPR036224">
    <property type="entry name" value="GINS_bundle-like_dom_sf"/>
</dbReference>
<name>A0A0L9UKJ0_PHAAN</name>
<proteinExistence type="inferred from homology"/>
<gene>
    <name evidence="8" type="ORF">LR48_Vigan05g088200</name>
</gene>
<dbReference type="OMA" id="MFCEKAT"/>
<feature type="coiled-coil region" evidence="5">
    <location>
        <begin position="33"/>
        <end position="63"/>
    </location>
</feature>
<evidence type="ECO:0000256" key="1">
    <source>
        <dbReference type="ARBA" id="ARBA00004123"/>
    </source>
</evidence>
<comment type="subcellular location">
    <subcellularLocation>
        <location evidence="1">Nucleus</location>
    </subcellularLocation>
</comment>
<protein>
    <submittedName>
        <fullName evidence="8">Uncharacterized protein</fullName>
    </submittedName>
</protein>
<keyword evidence="5" id="KW-0175">Coiled coil</keyword>
<feature type="domain" description="DNA replication complex GINS protein PSF1 C-terminal" evidence="7">
    <location>
        <begin position="146"/>
        <end position="194"/>
    </location>
</feature>
<dbReference type="EMBL" id="CM003375">
    <property type="protein sequence ID" value="KOM43278.1"/>
    <property type="molecule type" value="Genomic_DNA"/>
</dbReference>
<evidence type="ECO:0000313" key="8">
    <source>
        <dbReference type="EMBL" id="KOM43278.1"/>
    </source>
</evidence>
<dbReference type="GO" id="GO:1902983">
    <property type="term" value="P:DNA strand elongation involved in mitotic DNA replication"/>
    <property type="evidence" value="ECO:0007669"/>
    <property type="project" value="TreeGrafter"/>
</dbReference>
<dbReference type="AlphaFoldDB" id="A0A0L9UKJ0"/>
<comment type="similarity">
    <text evidence="2">Belongs to the GINS1/PSF1 family.</text>
</comment>
<evidence type="ECO:0000259" key="7">
    <source>
        <dbReference type="Pfam" id="PF24997"/>
    </source>
</evidence>